<proteinExistence type="predicted"/>
<dbReference type="RefSeq" id="WP_166046757.1">
    <property type="nucleotide sequence ID" value="NZ_JAAMPJ010000004.1"/>
</dbReference>
<accession>A0A7C9VPM2</accession>
<evidence type="ECO:0000256" key="1">
    <source>
        <dbReference type="SAM" id="Phobius"/>
    </source>
</evidence>
<organism evidence="2 3">
    <name type="scientific">Lentzea alba</name>
    <dbReference type="NCBI Taxonomy" id="2714351"/>
    <lineage>
        <taxon>Bacteria</taxon>
        <taxon>Bacillati</taxon>
        <taxon>Actinomycetota</taxon>
        <taxon>Actinomycetes</taxon>
        <taxon>Pseudonocardiales</taxon>
        <taxon>Pseudonocardiaceae</taxon>
        <taxon>Lentzea</taxon>
    </lineage>
</organism>
<protein>
    <submittedName>
        <fullName evidence="2">Uncharacterized protein</fullName>
    </submittedName>
</protein>
<evidence type="ECO:0000313" key="3">
    <source>
        <dbReference type="Proteomes" id="UP000481360"/>
    </source>
</evidence>
<keyword evidence="3" id="KW-1185">Reference proteome</keyword>
<gene>
    <name evidence="2" type="ORF">G7043_17725</name>
</gene>
<reference evidence="2 3" key="1">
    <citation type="submission" date="2020-03" db="EMBL/GenBank/DDBJ databases">
        <title>Isolation and identification of active actinomycetes.</title>
        <authorList>
            <person name="Sun X."/>
        </authorList>
    </citation>
    <scope>NUCLEOTIDE SEQUENCE [LARGE SCALE GENOMIC DNA]</scope>
    <source>
        <strain evidence="2 3">NEAU-D13</strain>
    </source>
</reference>
<name>A0A7C9VPM2_9PSEU</name>
<feature type="transmembrane region" description="Helical" evidence="1">
    <location>
        <begin position="317"/>
        <end position="338"/>
    </location>
</feature>
<dbReference type="EMBL" id="JAAMPJ010000004">
    <property type="protein sequence ID" value="NGY60773.1"/>
    <property type="molecule type" value="Genomic_DNA"/>
</dbReference>
<dbReference type="AlphaFoldDB" id="A0A7C9VPM2"/>
<sequence>MEITGDEIEAAEIRRLLIDADALDPAGLVVTGARILGQLDLRDLVVKRPLSLHDCTTEEPILVNRAHFSRLDLRRLVAPAVLARGLTVDHNLRLSGARLSAAESFDGLNMRIGGSVYLDEGFHAKGLVSLVGARIADVLTCRESRMESSLYLVDAQVGSAIFLSRGCHVSGAGQYAAVRMRGARVDGQLVLRDGRFSSPGVALDLRHVRVGKDLLMPFGGIDGDVQLEGLVYEGLPRDATVDEWMSLLATRTPYYSTQPWVQLAAAHQAAGHERDVRRIRVAQQRDLRRRGQLSRWGRTWHLVRGVTVGHGYRPGLALVWLAGVLAVSVGVVLLSGAVRCTVVEQVGYALNVATPLVKVDATRCTVDSSASGQFVLATTWLLQILAWAFATLFVAGFTGLVRRNA</sequence>
<keyword evidence="1" id="KW-0472">Membrane</keyword>
<keyword evidence="1" id="KW-1133">Transmembrane helix</keyword>
<feature type="transmembrane region" description="Helical" evidence="1">
    <location>
        <begin position="380"/>
        <end position="401"/>
    </location>
</feature>
<comment type="caution">
    <text evidence="2">The sequence shown here is derived from an EMBL/GenBank/DDBJ whole genome shotgun (WGS) entry which is preliminary data.</text>
</comment>
<keyword evidence="1" id="KW-0812">Transmembrane</keyword>
<dbReference type="Proteomes" id="UP000481360">
    <property type="component" value="Unassembled WGS sequence"/>
</dbReference>
<evidence type="ECO:0000313" key="2">
    <source>
        <dbReference type="EMBL" id="NGY60773.1"/>
    </source>
</evidence>